<gene>
    <name evidence="4" type="ORF">ACFSYJ_02355</name>
</gene>
<evidence type="ECO:0000256" key="2">
    <source>
        <dbReference type="SAM" id="SignalP"/>
    </source>
</evidence>
<feature type="chain" id="PRO_5047148412" evidence="2">
    <location>
        <begin position="26"/>
        <end position="419"/>
    </location>
</feature>
<dbReference type="InterPro" id="IPR054215">
    <property type="entry name" value="DUF6923"/>
</dbReference>
<reference evidence="5" key="1">
    <citation type="journal article" date="2019" name="Int. J. Syst. Evol. Microbiol.">
        <title>The Global Catalogue of Microorganisms (GCM) 10K type strain sequencing project: providing services to taxonomists for standard genome sequencing and annotation.</title>
        <authorList>
            <consortium name="The Broad Institute Genomics Platform"/>
            <consortium name="The Broad Institute Genome Sequencing Center for Infectious Disease"/>
            <person name="Wu L."/>
            <person name="Ma J."/>
        </authorList>
    </citation>
    <scope>NUCLEOTIDE SEQUENCE [LARGE SCALE GENOMIC DNA]</scope>
    <source>
        <strain evidence="5">CGMCC 4.7643</strain>
    </source>
</reference>
<sequence length="419" mass="43077">MRAHWVAFAAAVAVAGLLALTGAFAPPRSTAGAPPDCLVLQAENEHAGAPTTLRRFAVPSGRTEALSEVGYWLNALGYAEKQDLVYAVADGNRAGRFLDGAHAVTIDRHNAVTDLGPVARAGARRPVWSLVTGATAGAVAGRVWYVRRDGELYTVDIDPASPGYVRVIGQAPLRPISLAISVDDFDYDPADGLLYGVSTSSRGGGAVVTIDPATGHVAERPDLRFPPATAYGAVVLGKDGALYATANRIGHRSVTYRLPRDGSAPATEVATGPPLVSADAAGCLGPPLPPSTPPATPPTTPPSTPPSAPPSSPLPPPPLEPPPSPSVVPPQPPPSPQPPPPVPSPPPSALPTPRMVAPPPSPAPSRHRRPEATPTPTTQAAEAKRSHAESVKTQRRWGVTGLVLILGAGAVAANVRRGR</sequence>
<accession>A0ABW5G7D9</accession>
<dbReference type="Proteomes" id="UP001597419">
    <property type="component" value="Unassembled WGS sequence"/>
</dbReference>
<dbReference type="SUPFAM" id="SSF50969">
    <property type="entry name" value="YVTN repeat-like/Quinoprotein amine dehydrogenase"/>
    <property type="match status" value="1"/>
</dbReference>
<dbReference type="EMBL" id="JBHUKU010000002">
    <property type="protein sequence ID" value="MFD2457417.1"/>
    <property type="molecule type" value="Genomic_DNA"/>
</dbReference>
<protein>
    <submittedName>
        <fullName evidence="4">DUF6923 family protein</fullName>
    </submittedName>
</protein>
<proteinExistence type="predicted"/>
<keyword evidence="2" id="KW-0732">Signal</keyword>
<dbReference type="PRINTS" id="PR01217">
    <property type="entry name" value="PRICHEXTENSN"/>
</dbReference>
<feature type="compositionally biased region" description="Basic and acidic residues" evidence="1">
    <location>
        <begin position="382"/>
        <end position="392"/>
    </location>
</feature>
<feature type="compositionally biased region" description="Low complexity" evidence="1">
    <location>
        <begin position="372"/>
        <end position="381"/>
    </location>
</feature>
<keyword evidence="5" id="KW-1185">Reference proteome</keyword>
<evidence type="ECO:0000313" key="4">
    <source>
        <dbReference type="EMBL" id="MFD2457417.1"/>
    </source>
</evidence>
<evidence type="ECO:0000313" key="5">
    <source>
        <dbReference type="Proteomes" id="UP001597419"/>
    </source>
</evidence>
<feature type="compositionally biased region" description="Pro residues" evidence="1">
    <location>
        <begin position="286"/>
        <end position="363"/>
    </location>
</feature>
<organism evidence="4 5">
    <name type="scientific">Amycolatopsis samaneae</name>
    <dbReference type="NCBI Taxonomy" id="664691"/>
    <lineage>
        <taxon>Bacteria</taxon>
        <taxon>Bacillati</taxon>
        <taxon>Actinomycetota</taxon>
        <taxon>Actinomycetes</taxon>
        <taxon>Pseudonocardiales</taxon>
        <taxon>Pseudonocardiaceae</taxon>
        <taxon>Amycolatopsis</taxon>
    </lineage>
</organism>
<evidence type="ECO:0000256" key="1">
    <source>
        <dbReference type="SAM" id="MobiDB-lite"/>
    </source>
</evidence>
<name>A0ABW5G7D9_9PSEU</name>
<feature type="region of interest" description="Disordered" evidence="1">
    <location>
        <begin position="257"/>
        <end position="394"/>
    </location>
</feature>
<dbReference type="InterPro" id="IPR011044">
    <property type="entry name" value="Quino_amine_DH_bsu"/>
</dbReference>
<feature type="domain" description="DUF6923" evidence="3">
    <location>
        <begin position="44"/>
        <end position="251"/>
    </location>
</feature>
<dbReference type="RefSeq" id="WP_345388713.1">
    <property type="nucleotide sequence ID" value="NZ_BAABHG010000003.1"/>
</dbReference>
<feature type="signal peptide" evidence="2">
    <location>
        <begin position="1"/>
        <end position="25"/>
    </location>
</feature>
<dbReference type="Pfam" id="PF21959">
    <property type="entry name" value="DUF6923"/>
    <property type="match status" value="1"/>
</dbReference>
<comment type="caution">
    <text evidence="4">The sequence shown here is derived from an EMBL/GenBank/DDBJ whole genome shotgun (WGS) entry which is preliminary data.</text>
</comment>
<evidence type="ECO:0000259" key="3">
    <source>
        <dbReference type="Pfam" id="PF21959"/>
    </source>
</evidence>